<gene>
    <name evidence="10" type="ORF">CLV83_2404</name>
</gene>
<dbReference type="EMBL" id="SMFU01000008">
    <property type="protein sequence ID" value="TCK07533.1"/>
    <property type="molecule type" value="Genomic_DNA"/>
</dbReference>
<dbReference type="PANTHER" id="PTHR32309">
    <property type="entry name" value="TYROSINE-PROTEIN KINASE"/>
    <property type="match status" value="1"/>
</dbReference>
<evidence type="ECO:0000256" key="5">
    <source>
        <dbReference type="ARBA" id="ARBA00022777"/>
    </source>
</evidence>
<evidence type="ECO:0000313" key="10">
    <source>
        <dbReference type="EMBL" id="TCK07533.1"/>
    </source>
</evidence>
<evidence type="ECO:0000256" key="6">
    <source>
        <dbReference type="ARBA" id="ARBA00022840"/>
    </source>
</evidence>
<dbReference type="InterPro" id="IPR027417">
    <property type="entry name" value="P-loop_NTPase"/>
</dbReference>
<evidence type="ECO:0000256" key="3">
    <source>
        <dbReference type="ARBA" id="ARBA00022679"/>
    </source>
</evidence>
<dbReference type="AlphaFoldDB" id="A0A4R1GK20"/>
<sequence>MSTSIIDVVNKAAKKDPDIVEKNLVSGSRDTVIDNSRKENIKPIEYTTTRVINVDRSAMLENRVVSLEKENPDSIAFSMLRTKVLSEMRANDWTSLAISAPTPGAGKSLVAVNLAVSIALEANQTVLLVDMDLRQPSIHRYFGIEPKYGITDHLGSNVSLGEIMFNPGIERISVIPGRKRIVNSSETLASLKVKELVAELKSRYQKRLVIFDLPPYLVSDDALVFLPYVDCSLLVVESGKNNKYEIEESLSMAKVRPLIGTILNKDRAFKKINVY</sequence>
<name>A0A4R1GK20_9GAMM</name>
<dbReference type="CDD" id="cd05387">
    <property type="entry name" value="BY-kinase"/>
    <property type="match status" value="1"/>
</dbReference>
<evidence type="ECO:0000256" key="8">
    <source>
        <dbReference type="ARBA" id="ARBA00051245"/>
    </source>
</evidence>
<keyword evidence="11" id="KW-1185">Reference proteome</keyword>
<organism evidence="10 11">
    <name type="scientific">Marinobacterium mangrovicola</name>
    <dbReference type="NCBI Taxonomy" id="1476959"/>
    <lineage>
        <taxon>Bacteria</taxon>
        <taxon>Pseudomonadati</taxon>
        <taxon>Pseudomonadota</taxon>
        <taxon>Gammaproteobacteria</taxon>
        <taxon>Oceanospirillales</taxon>
        <taxon>Oceanospirillaceae</taxon>
        <taxon>Marinobacterium</taxon>
    </lineage>
</organism>
<proteinExistence type="inferred from homology"/>
<dbReference type="InterPro" id="IPR005702">
    <property type="entry name" value="Wzc-like_C"/>
</dbReference>
<feature type="domain" description="AAA" evidence="9">
    <location>
        <begin position="97"/>
        <end position="217"/>
    </location>
</feature>
<accession>A0A4R1GK20</accession>
<protein>
    <recommendedName>
        <fullName evidence="2">non-specific protein-tyrosine kinase</fullName>
        <ecNumber evidence="2">2.7.10.2</ecNumber>
    </recommendedName>
</protein>
<dbReference type="RefSeq" id="WP_132292302.1">
    <property type="nucleotide sequence ID" value="NZ_SMFU01000008.1"/>
</dbReference>
<dbReference type="InterPro" id="IPR050445">
    <property type="entry name" value="Bact_polysacc_biosynth/exp"/>
</dbReference>
<keyword evidence="4" id="KW-0547">Nucleotide-binding</keyword>
<dbReference type="EC" id="2.7.10.2" evidence="2"/>
<evidence type="ECO:0000256" key="7">
    <source>
        <dbReference type="ARBA" id="ARBA00023137"/>
    </source>
</evidence>
<comment type="catalytic activity">
    <reaction evidence="8">
        <text>L-tyrosyl-[protein] + ATP = O-phospho-L-tyrosyl-[protein] + ADP + H(+)</text>
        <dbReference type="Rhea" id="RHEA:10596"/>
        <dbReference type="Rhea" id="RHEA-COMP:10136"/>
        <dbReference type="Rhea" id="RHEA-COMP:20101"/>
        <dbReference type="ChEBI" id="CHEBI:15378"/>
        <dbReference type="ChEBI" id="CHEBI:30616"/>
        <dbReference type="ChEBI" id="CHEBI:46858"/>
        <dbReference type="ChEBI" id="CHEBI:61978"/>
        <dbReference type="ChEBI" id="CHEBI:456216"/>
        <dbReference type="EC" id="2.7.10.2"/>
    </reaction>
</comment>
<dbReference type="Gene3D" id="3.40.50.300">
    <property type="entry name" value="P-loop containing nucleotide triphosphate hydrolases"/>
    <property type="match status" value="1"/>
</dbReference>
<dbReference type="OrthoDB" id="9775724at2"/>
<evidence type="ECO:0000256" key="1">
    <source>
        <dbReference type="ARBA" id="ARBA00007316"/>
    </source>
</evidence>
<evidence type="ECO:0000256" key="4">
    <source>
        <dbReference type="ARBA" id="ARBA00022741"/>
    </source>
</evidence>
<keyword evidence="3" id="KW-0808">Transferase</keyword>
<dbReference type="GO" id="GO:0004713">
    <property type="term" value="F:protein tyrosine kinase activity"/>
    <property type="evidence" value="ECO:0007669"/>
    <property type="project" value="TreeGrafter"/>
</dbReference>
<evidence type="ECO:0000313" key="11">
    <source>
        <dbReference type="Proteomes" id="UP000294546"/>
    </source>
</evidence>
<reference evidence="10 11" key="1">
    <citation type="submission" date="2019-03" db="EMBL/GenBank/DDBJ databases">
        <title>Genomic Encyclopedia of Archaeal and Bacterial Type Strains, Phase II (KMG-II): from individual species to whole genera.</title>
        <authorList>
            <person name="Goeker M."/>
        </authorList>
    </citation>
    <scope>NUCLEOTIDE SEQUENCE [LARGE SCALE GENOMIC DNA]</scope>
    <source>
        <strain evidence="10 11">DSM 27697</strain>
    </source>
</reference>
<dbReference type="Proteomes" id="UP000294546">
    <property type="component" value="Unassembled WGS sequence"/>
</dbReference>
<keyword evidence="5" id="KW-0418">Kinase</keyword>
<keyword evidence="7" id="KW-0829">Tyrosine-protein kinase</keyword>
<dbReference type="InterPro" id="IPR025669">
    <property type="entry name" value="AAA_dom"/>
</dbReference>
<evidence type="ECO:0000259" key="9">
    <source>
        <dbReference type="Pfam" id="PF13614"/>
    </source>
</evidence>
<comment type="similarity">
    <text evidence="1">Belongs to the CpsD/CapB family.</text>
</comment>
<dbReference type="GO" id="GO:0005886">
    <property type="term" value="C:plasma membrane"/>
    <property type="evidence" value="ECO:0007669"/>
    <property type="project" value="TreeGrafter"/>
</dbReference>
<dbReference type="SUPFAM" id="SSF52540">
    <property type="entry name" value="P-loop containing nucleoside triphosphate hydrolases"/>
    <property type="match status" value="1"/>
</dbReference>
<dbReference type="PANTHER" id="PTHR32309:SF13">
    <property type="entry name" value="FERRIC ENTEROBACTIN TRANSPORT PROTEIN FEPE"/>
    <property type="match status" value="1"/>
</dbReference>
<evidence type="ECO:0000256" key="2">
    <source>
        <dbReference type="ARBA" id="ARBA00011903"/>
    </source>
</evidence>
<comment type="caution">
    <text evidence="10">The sequence shown here is derived from an EMBL/GenBank/DDBJ whole genome shotgun (WGS) entry which is preliminary data.</text>
</comment>
<dbReference type="Pfam" id="PF13614">
    <property type="entry name" value="AAA_31"/>
    <property type="match status" value="1"/>
</dbReference>
<keyword evidence="6" id="KW-0067">ATP-binding</keyword>